<accession>A0A9W3C3P1</accession>
<keyword evidence="4" id="KW-0539">Nucleus</keyword>
<reference evidence="8" key="2">
    <citation type="submission" date="2025-08" db="UniProtKB">
        <authorList>
            <consortium name="RefSeq"/>
        </authorList>
    </citation>
    <scope>IDENTIFICATION</scope>
    <source>
        <tissue evidence="8">Leaf</tissue>
    </source>
</reference>
<evidence type="ECO:0000259" key="6">
    <source>
        <dbReference type="PROSITE" id="PS51184"/>
    </source>
</evidence>
<dbReference type="AlphaFoldDB" id="A0A9W3C3P1"/>
<dbReference type="PROSITE" id="PS51184">
    <property type="entry name" value="JMJC"/>
    <property type="match status" value="1"/>
</dbReference>
<dbReference type="RefSeq" id="XP_056846114.1">
    <property type="nucleotide sequence ID" value="XM_056990134.1"/>
</dbReference>
<dbReference type="Pfam" id="PF02373">
    <property type="entry name" value="JmjC"/>
    <property type="match status" value="1"/>
</dbReference>
<evidence type="ECO:0000313" key="8">
    <source>
        <dbReference type="RefSeq" id="XP_056846114.1"/>
    </source>
</evidence>
<protein>
    <submittedName>
        <fullName evidence="8">Lysine-specific demethylase JMJ29-like</fullName>
    </submittedName>
</protein>
<proteinExistence type="inferred from homology"/>
<comment type="subcellular location">
    <subcellularLocation>
        <location evidence="1">Nucleus</location>
    </subcellularLocation>
</comment>
<feature type="domain" description="JmjC" evidence="6">
    <location>
        <begin position="408"/>
        <end position="618"/>
    </location>
</feature>
<dbReference type="InterPro" id="IPR003347">
    <property type="entry name" value="JmjC_dom"/>
</dbReference>
<dbReference type="GeneID" id="108815526"/>
<feature type="region of interest" description="Disordered" evidence="5">
    <location>
        <begin position="466"/>
        <end position="501"/>
    </location>
</feature>
<comment type="similarity">
    <text evidence="2">Belongs to the JARID1 histone demethylase family.</text>
</comment>
<evidence type="ECO:0000256" key="5">
    <source>
        <dbReference type="SAM" id="MobiDB-lite"/>
    </source>
</evidence>
<name>A0A9W3C3P1_RAPSA</name>
<gene>
    <name evidence="8" type="primary">LOC108815526</name>
</gene>
<dbReference type="GO" id="GO:0000118">
    <property type="term" value="C:histone deacetylase complex"/>
    <property type="evidence" value="ECO:0007669"/>
    <property type="project" value="TreeGrafter"/>
</dbReference>
<reference evidence="7" key="1">
    <citation type="journal article" date="2019" name="Database">
        <title>The radish genome database (RadishGD): an integrated information resource for radish genomics.</title>
        <authorList>
            <person name="Yu H.J."/>
            <person name="Baek S."/>
            <person name="Lee Y.J."/>
            <person name="Cho A."/>
            <person name="Mun J.H."/>
        </authorList>
    </citation>
    <scope>NUCLEOTIDE SEQUENCE [LARGE SCALE GENOMIC DNA]</scope>
    <source>
        <strain evidence="7">cv. WK10039</strain>
    </source>
</reference>
<sequence length="807" mass="93059">MTKDLDFCHQCSVGDKGKLILCKECKKLMYCKQCKRKWYPHLFYEKGVIEKCPFCLKICNCRECLKLKDLIEVSKWKPDSERCHHLKYLIASMLPFVNEIIEAQKHEIEEEAKIQGIQSFEVKATLTEAPVNQRMYCDLCQTSIFDLHRSCSFENCEYELCLNCCQEIRKEKEYFHGSHASESRSTSAPKDKDNPSQSIKWHADHNGMIFLEPDCGEHVITELTQILPLTFMLDLKHKADTIMRPYQKIPRLLNCSCLGLETDKKRKTASRKETSDNYLFSPESCDVLKEEGLLHFQEHWAKGEPVIVRNTLKNTPGLSWEPEVMLRAIREYMQSSEVETIDCLSNFPEKIDIDSFFDGYKKGKRDRSSWPKMLKLKDWPPNDSFENALPRHYTEFISALPFQEYSNPVTGILNIATKLPDKLLKPDMGPKSYIAYGFPDELGRGDSVTKLHLDMADAVNILTHTVSEEKKGSNGRKRKKRKKNQEEEEEPNVESEQNHQEMGGALWDIFRNEDVSKLEQYIKKHCSEFRDASGQPVMEVYNPIHDQSFYLTVEHKKKLKNEFGIKPWTFVQNLGEAVFIPAGCPHQVRNLKSCTKIAVDFVSPENIRKCLSLTKEFRRLPVGHSSRVDKVEIKKMLIYALSEVLNELETIRGETITGEQTQKSLTKTNMELGFPSRLYSLGCEPECEKSLNYHSKIALLGEVEKAVGEVVWSRICNSPLGVIARFAKNDFNWSSKIVKMLLGKQLVCNKKYEIWCLFGSTTARFSLSEFENITGLNCAPLPDKNDKEIDVGEGVHKNLWKEMRVRV</sequence>
<organism evidence="7 8">
    <name type="scientific">Raphanus sativus</name>
    <name type="common">Radish</name>
    <name type="synonym">Raphanus raphanistrum var. sativus</name>
    <dbReference type="NCBI Taxonomy" id="3726"/>
    <lineage>
        <taxon>Eukaryota</taxon>
        <taxon>Viridiplantae</taxon>
        <taxon>Streptophyta</taxon>
        <taxon>Embryophyta</taxon>
        <taxon>Tracheophyta</taxon>
        <taxon>Spermatophyta</taxon>
        <taxon>Magnoliopsida</taxon>
        <taxon>eudicotyledons</taxon>
        <taxon>Gunneridae</taxon>
        <taxon>Pentapetalae</taxon>
        <taxon>rosids</taxon>
        <taxon>malvids</taxon>
        <taxon>Brassicales</taxon>
        <taxon>Brassicaceae</taxon>
        <taxon>Brassiceae</taxon>
        <taxon>Raphanus</taxon>
    </lineage>
</organism>
<dbReference type="PANTHER" id="PTHR12549">
    <property type="entry name" value="JMJC DOMAIN-CONTAINING HISTONE DEMETHYLATION PROTEIN"/>
    <property type="match status" value="1"/>
</dbReference>
<dbReference type="GO" id="GO:0046872">
    <property type="term" value="F:metal ion binding"/>
    <property type="evidence" value="ECO:0007669"/>
    <property type="project" value="UniProtKB-KW"/>
</dbReference>
<dbReference type="KEGG" id="rsz:108815526"/>
<dbReference type="PANTHER" id="PTHR12549:SF59">
    <property type="entry name" value="LYSINE-SPECIFIC DEMETHYLASE JMJ29"/>
    <property type="match status" value="1"/>
</dbReference>
<dbReference type="Proteomes" id="UP000504610">
    <property type="component" value="Chromosome 1"/>
</dbReference>
<keyword evidence="7" id="KW-1185">Reference proteome</keyword>
<evidence type="ECO:0000256" key="3">
    <source>
        <dbReference type="ARBA" id="ARBA00022723"/>
    </source>
</evidence>
<evidence type="ECO:0000256" key="4">
    <source>
        <dbReference type="ARBA" id="ARBA00023242"/>
    </source>
</evidence>
<dbReference type="GO" id="GO:0006357">
    <property type="term" value="P:regulation of transcription by RNA polymerase II"/>
    <property type="evidence" value="ECO:0007669"/>
    <property type="project" value="TreeGrafter"/>
</dbReference>
<dbReference type="GO" id="GO:0031490">
    <property type="term" value="F:chromatin DNA binding"/>
    <property type="evidence" value="ECO:0007669"/>
    <property type="project" value="TreeGrafter"/>
</dbReference>
<dbReference type="Gene3D" id="2.60.120.650">
    <property type="entry name" value="Cupin"/>
    <property type="match status" value="1"/>
</dbReference>
<dbReference type="GO" id="GO:0032454">
    <property type="term" value="F:histone H3K9 demethylase activity"/>
    <property type="evidence" value="ECO:0007669"/>
    <property type="project" value="InterPro"/>
</dbReference>
<evidence type="ECO:0000256" key="1">
    <source>
        <dbReference type="ARBA" id="ARBA00004123"/>
    </source>
</evidence>
<keyword evidence="3" id="KW-0479">Metal-binding</keyword>
<dbReference type="InterPro" id="IPR045109">
    <property type="entry name" value="LSDs-like"/>
</dbReference>
<evidence type="ECO:0000256" key="2">
    <source>
        <dbReference type="ARBA" id="ARBA00006801"/>
    </source>
</evidence>
<dbReference type="InterPro" id="IPR015410">
    <property type="entry name" value="DUF1985"/>
</dbReference>
<evidence type="ECO:0000313" key="7">
    <source>
        <dbReference type="Proteomes" id="UP000504610"/>
    </source>
</evidence>
<dbReference type="Pfam" id="PF09331">
    <property type="entry name" value="DUF1985"/>
    <property type="match status" value="1"/>
</dbReference>
<dbReference type="SUPFAM" id="SSF51197">
    <property type="entry name" value="Clavaminate synthase-like"/>
    <property type="match status" value="1"/>
</dbReference>
<feature type="compositionally biased region" description="Basic residues" evidence="5">
    <location>
        <begin position="473"/>
        <end position="483"/>
    </location>
</feature>
<dbReference type="GO" id="GO:0000785">
    <property type="term" value="C:chromatin"/>
    <property type="evidence" value="ECO:0007669"/>
    <property type="project" value="TreeGrafter"/>
</dbReference>
<feature type="region of interest" description="Disordered" evidence="5">
    <location>
        <begin position="178"/>
        <end position="198"/>
    </location>
</feature>
<dbReference type="GO" id="GO:0003712">
    <property type="term" value="F:transcription coregulator activity"/>
    <property type="evidence" value="ECO:0007669"/>
    <property type="project" value="TreeGrafter"/>
</dbReference>
<dbReference type="SMART" id="SM00558">
    <property type="entry name" value="JmjC"/>
    <property type="match status" value="1"/>
</dbReference>
<dbReference type="OrthoDB" id="1667110at2759"/>